<proteinExistence type="predicted"/>
<protein>
    <submittedName>
        <fullName evidence="1">Uncharacterized protein</fullName>
    </submittedName>
</protein>
<sequence length="124" mass="14512">MKTEKDICAAQRVKSPFKILEAPFLVRNYNRRSKYVPNLVAQGATVCPVERCILCVTFFKSCSLKNVCKPYHINPLQSMLPEWRHRPQRVKLRNSMIFILTVHQSACQEDNMERIAKRWGSFLN</sequence>
<gene>
    <name evidence="2" type="ORF">AVEN_206900_1</name>
    <name evidence="1" type="ORF">AVEN_69601_1</name>
</gene>
<evidence type="ECO:0000313" key="1">
    <source>
        <dbReference type="EMBL" id="GBO00325.1"/>
    </source>
</evidence>
<organism evidence="1 3">
    <name type="scientific">Araneus ventricosus</name>
    <name type="common">Orbweaver spider</name>
    <name type="synonym">Epeira ventricosa</name>
    <dbReference type="NCBI Taxonomy" id="182803"/>
    <lineage>
        <taxon>Eukaryota</taxon>
        <taxon>Metazoa</taxon>
        <taxon>Ecdysozoa</taxon>
        <taxon>Arthropoda</taxon>
        <taxon>Chelicerata</taxon>
        <taxon>Arachnida</taxon>
        <taxon>Araneae</taxon>
        <taxon>Araneomorphae</taxon>
        <taxon>Entelegynae</taxon>
        <taxon>Araneoidea</taxon>
        <taxon>Araneidae</taxon>
        <taxon>Araneus</taxon>
    </lineage>
</organism>
<comment type="caution">
    <text evidence="1">The sequence shown here is derived from an EMBL/GenBank/DDBJ whole genome shotgun (WGS) entry which is preliminary data.</text>
</comment>
<keyword evidence="3" id="KW-1185">Reference proteome</keyword>
<evidence type="ECO:0000313" key="3">
    <source>
        <dbReference type="Proteomes" id="UP000499080"/>
    </source>
</evidence>
<reference evidence="1 3" key="1">
    <citation type="journal article" date="2019" name="Sci. Rep.">
        <title>Orb-weaving spider Araneus ventricosus genome elucidates the spidroin gene catalogue.</title>
        <authorList>
            <person name="Kono N."/>
            <person name="Nakamura H."/>
            <person name="Ohtoshi R."/>
            <person name="Moran D.A.P."/>
            <person name="Shinohara A."/>
            <person name="Yoshida Y."/>
            <person name="Fujiwara M."/>
            <person name="Mori M."/>
            <person name="Tomita M."/>
            <person name="Arakawa K."/>
        </authorList>
    </citation>
    <scope>NUCLEOTIDE SEQUENCE [LARGE SCALE GENOMIC DNA]</scope>
</reference>
<dbReference type="EMBL" id="BGPR01028891">
    <property type="protein sequence ID" value="GBO00326.1"/>
    <property type="molecule type" value="Genomic_DNA"/>
</dbReference>
<dbReference type="AlphaFoldDB" id="A0A4Y2TI69"/>
<accession>A0A4Y2TI69</accession>
<evidence type="ECO:0000313" key="2">
    <source>
        <dbReference type="EMBL" id="GBO00326.1"/>
    </source>
</evidence>
<dbReference type="Proteomes" id="UP000499080">
    <property type="component" value="Unassembled WGS sequence"/>
</dbReference>
<dbReference type="EMBL" id="BGPR01028890">
    <property type="protein sequence ID" value="GBO00325.1"/>
    <property type="molecule type" value="Genomic_DNA"/>
</dbReference>
<name>A0A4Y2TI69_ARAVE</name>